<reference evidence="2 3" key="1">
    <citation type="journal article" date="2014" name="Front. Microbiol.">
        <title>Population and genomic analysis of the genus Halorubrum.</title>
        <authorList>
            <person name="Fullmer M.S."/>
            <person name="Soucy S.M."/>
            <person name="Swithers K.S."/>
            <person name="Makkay A.M."/>
            <person name="Wheeler R."/>
            <person name="Ventosa A."/>
            <person name="Gogarten J.P."/>
            <person name="Papke R.T."/>
        </authorList>
    </citation>
    <scope>NUCLEOTIDE SEQUENCE [LARGE SCALE GENOMIC DNA]</scope>
    <source>
        <strain evidence="2 3">Ec15</strain>
    </source>
</reference>
<sequence>MTTAHILVDEHAGRVFERLLREREHEVAQAKDRFGEYTTEGRLRPPRAHHHSHPTVSSVLPGAGWNAFC</sequence>
<gene>
    <name evidence="2" type="ORF">DJ76_01785</name>
</gene>
<organism evidence="2 3">
    <name type="scientific">Halorubrum ezzemoulense</name>
    <name type="common">Halorubrum chaoviator</name>
    <dbReference type="NCBI Taxonomy" id="337243"/>
    <lineage>
        <taxon>Archaea</taxon>
        <taxon>Methanobacteriati</taxon>
        <taxon>Methanobacteriota</taxon>
        <taxon>Stenosarchaea group</taxon>
        <taxon>Halobacteria</taxon>
        <taxon>Halobacteriales</taxon>
        <taxon>Haloferacaceae</taxon>
        <taxon>Halorubrum</taxon>
    </lineage>
</organism>
<dbReference type="AlphaFoldDB" id="A0A256K5B9"/>
<comment type="caution">
    <text evidence="2">The sequence shown here is derived from an EMBL/GenBank/DDBJ whole genome shotgun (WGS) entry which is preliminary data.</text>
</comment>
<feature type="compositionally biased region" description="Basic and acidic residues" evidence="1">
    <location>
        <begin position="30"/>
        <end position="43"/>
    </location>
</feature>
<accession>A0A256K5B9</accession>
<evidence type="ECO:0000313" key="2">
    <source>
        <dbReference type="EMBL" id="OYR75657.1"/>
    </source>
</evidence>
<dbReference type="Proteomes" id="UP000216925">
    <property type="component" value="Unassembled WGS sequence"/>
</dbReference>
<feature type="compositionally biased region" description="Basic residues" evidence="1">
    <location>
        <begin position="44"/>
        <end position="53"/>
    </location>
</feature>
<protein>
    <submittedName>
        <fullName evidence="2">Uncharacterized protein</fullName>
    </submittedName>
</protein>
<feature type="region of interest" description="Disordered" evidence="1">
    <location>
        <begin position="30"/>
        <end position="56"/>
    </location>
</feature>
<evidence type="ECO:0000256" key="1">
    <source>
        <dbReference type="SAM" id="MobiDB-lite"/>
    </source>
</evidence>
<dbReference type="EMBL" id="NHPD01000012">
    <property type="protein sequence ID" value="OYR75657.1"/>
    <property type="molecule type" value="Genomic_DNA"/>
</dbReference>
<evidence type="ECO:0000313" key="3">
    <source>
        <dbReference type="Proteomes" id="UP000216925"/>
    </source>
</evidence>
<proteinExistence type="predicted"/>
<name>A0A256K5B9_HALEZ</name>